<evidence type="ECO:0000313" key="2">
    <source>
        <dbReference type="Proteomes" id="UP000530564"/>
    </source>
</evidence>
<organism evidence="1 2">
    <name type="scientific">Phenylobacterium haematophilum</name>
    <dbReference type="NCBI Taxonomy" id="98513"/>
    <lineage>
        <taxon>Bacteria</taxon>
        <taxon>Pseudomonadati</taxon>
        <taxon>Pseudomonadota</taxon>
        <taxon>Alphaproteobacteria</taxon>
        <taxon>Caulobacterales</taxon>
        <taxon>Caulobacteraceae</taxon>
        <taxon>Phenylobacterium</taxon>
    </lineage>
</organism>
<dbReference type="Proteomes" id="UP000530564">
    <property type="component" value="Unassembled WGS sequence"/>
</dbReference>
<sequence length="64" mass="7360">MLRTFASAPEPRKRAREIYLELAGARDWSASERDEIQMFGDWLQSYPATDQLRLGCEKIIASLT</sequence>
<gene>
    <name evidence="1" type="ORF">GGQ61_003741</name>
</gene>
<protein>
    <submittedName>
        <fullName evidence="1">Uncharacterized protein</fullName>
    </submittedName>
</protein>
<evidence type="ECO:0000313" key="1">
    <source>
        <dbReference type="EMBL" id="MBB3893003.1"/>
    </source>
</evidence>
<dbReference type="EMBL" id="JACIDK010000006">
    <property type="protein sequence ID" value="MBB3893003.1"/>
    <property type="molecule type" value="Genomic_DNA"/>
</dbReference>
<accession>A0A840A5N4</accession>
<dbReference type="AlphaFoldDB" id="A0A840A5N4"/>
<name>A0A840A5N4_9CAUL</name>
<comment type="caution">
    <text evidence="1">The sequence shown here is derived from an EMBL/GenBank/DDBJ whole genome shotgun (WGS) entry which is preliminary data.</text>
</comment>
<keyword evidence="2" id="KW-1185">Reference proteome</keyword>
<reference evidence="1 2" key="1">
    <citation type="submission" date="2020-08" db="EMBL/GenBank/DDBJ databases">
        <title>Genomic Encyclopedia of Type Strains, Phase IV (KMG-IV): sequencing the most valuable type-strain genomes for metagenomic binning, comparative biology and taxonomic classification.</title>
        <authorList>
            <person name="Goeker M."/>
        </authorList>
    </citation>
    <scope>NUCLEOTIDE SEQUENCE [LARGE SCALE GENOMIC DNA]</scope>
    <source>
        <strain evidence="1 2">DSM 21793</strain>
    </source>
</reference>
<proteinExistence type="predicted"/>
<dbReference type="RefSeq" id="WP_183776028.1">
    <property type="nucleotide sequence ID" value="NZ_JACIDK010000006.1"/>
</dbReference>